<comment type="caution">
    <text evidence="2">The sequence shown here is derived from an EMBL/GenBank/DDBJ whole genome shotgun (WGS) entry which is preliminary data.</text>
</comment>
<feature type="compositionally biased region" description="Basic residues" evidence="1">
    <location>
        <begin position="130"/>
        <end position="139"/>
    </location>
</feature>
<dbReference type="InterPro" id="IPR016787">
    <property type="entry name" value="UCP021328"/>
</dbReference>
<feature type="compositionally biased region" description="Basic and acidic residues" evidence="1">
    <location>
        <begin position="105"/>
        <end position="123"/>
    </location>
</feature>
<name>A0A2T0BKE6_9CLOT</name>
<dbReference type="Pfam" id="PF11208">
    <property type="entry name" value="DUF2992"/>
    <property type="match status" value="1"/>
</dbReference>
<evidence type="ECO:0000313" key="2">
    <source>
        <dbReference type="EMBL" id="PRR84339.1"/>
    </source>
</evidence>
<dbReference type="PIRSF" id="PIRSF021328">
    <property type="entry name" value="UCP021328"/>
    <property type="match status" value="1"/>
</dbReference>
<accession>A0A2T0BKE6</accession>
<proteinExistence type="predicted"/>
<evidence type="ECO:0008006" key="4">
    <source>
        <dbReference type="Google" id="ProtNLM"/>
    </source>
</evidence>
<dbReference type="EMBL" id="PVXQ01000002">
    <property type="protein sequence ID" value="PRR84339.1"/>
    <property type="molecule type" value="Genomic_DNA"/>
</dbReference>
<dbReference type="OrthoDB" id="4570726at2"/>
<gene>
    <name evidence="2" type="ORF">CLVI_02650</name>
</gene>
<organism evidence="2 3">
    <name type="scientific">Clostridium vincentii</name>
    <dbReference type="NCBI Taxonomy" id="52704"/>
    <lineage>
        <taxon>Bacteria</taxon>
        <taxon>Bacillati</taxon>
        <taxon>Bacillota</taxon>
        <taxon>Clostridia</taxon>
        <taxon>Eubacteriales</taxon>
        <taxon>Clostridiaceae</taxon>
        <taxon>Clostridium</taxon>
    </lineage>
</organism>
<keyword evidence="3" id="KW-1185">Reference proteome</keyword>
<reference evidence="2 3" key="1">
    <citation type="submission" date="2018-03" db="EMBL/GenBank/DDBJ databases">
        <title>Genome sequence of Clostridium vincentii DSM 10228.</title>
        <authorList>
            <person name="Poehlein A."/>
            <person name="Daniel R."/>
        </authorList>
    </citation>
    <scope>NUCLEOTIDE SEQUENCE [LARGE SCALE GENOMIC DNA]</scope>
    <source>
        <strain evidence="2 3">DSM 10228</strain>
    </source>
</reference>
<dbReference type="Proteomes" id="UP000239471">
    <property type="component" value="Unassembled WGS sequence"/>
</dbReference>
<evidence type="ECO:0000256" key="1">
    <source>
        <dbReference type="SAM" id="MobiDB-lite"/>
    </source>
</evidence>
<protein>
    <recommendedName>
        <fullName evidence="4">DUF2992 family protein</fullName>
    </recommendedName>
</protein>
<dbReference type="RefSeq" id="WP_106058306.1">
    <property type="nucleotide sequence ID" value="NZ_PVXQ01000002.1"/>
</dbReference>
<sequence length="139" mass="16747">MYTVTGKLTVYFEEPFWVGLYEFITDGKLQVSRVVFGPEPKNYEVYNHFLINWNKLCFSPPIEERFELKRKINPKRMQRAISNQLTNIGIGTKAQQALKLQQEQSKSERKTYNRQKSEREKQFQFELRQQKKKEKHKGR</sequence>
<dbReference type="AlphaFoldDB" id="A0A2T0BKE6"/>
<feature type="region of interest" description="Disordered" evidence="1">
    <location>
        <begin position="99"/>
        <end position="139"/>
    </location>
</feature>
<evidence type="ECO:0000313" key="3">
    <source>
        <dbReference type="Proteomes" id="UP000239471"/>
    </source>
</evidence>